<dbReference type="Gene3D" id="3.40.630.30">
    <property type="match status" value="1"/>
</dbReference>
<dbReference type="CDD" id="cd04301">
    <property type="entry name" value="NAT_SF"/>
    <property type="match status" value="1"/>
</dbReference>
<keyword evidence="2" id="KW-1185">Reference proteome</keyword>
<gene>
    <name evidence="1" type="ORF">TCAL_07907</name>
</gene>
<dbReference type="SUPFAM" id="SSF55729">
    <property type="entry name" value="Acyl-CoA N-acyltransferases (Nat)"/>
    <property type="match status" value="1"/>
</dbReference>
<evidence type="ECO:0008006" key="3">
    <source>
        <dbReference type="Google" id="ProtNLM"/>
    </source>
</evidence>
<proteinExistence type="predicted"/>
<dbReference type="InterPro" id="IPR016181">
    <property type="entry name" value="Acyl_CoA_acyltransferase"/>
</dbReference>
<dbReference type="Proteomes" id="UP000318571">
    <property type="component" value="Chromosome 5"/>
</dbReference>
<reference evidence="1 2" key="1">
    <citation type="journal article" date="2018" name="Nat. Ecol. Evol.">
        <title>Genomic signatures of mitonuclear coevolution across populations of Tigriopus californicus.</title>
        <authorList>
            <person name="Barreto F.S."/>
            <person name="Watson E.T."/>
            <person name="Lima T.G."/>
            <person name="Willett C.S."/>
            <person name="Edmands S."/>
            <person name="Li W."/>
            <person name="Burton R.S."/>
        </authorList>
    </citation>
    <scope>NUCLEOTIDE SEQUENCE [LARGE SCALE GENOMIC DNA]</scope>
    <source>
        <strain evidence="1 2">San Diego</strain>
    </source>
</reference>
<dbReference type="AlphaFoldDB" id="A0A553PG91"/>
<organism evidence="1 2">
    <name type="scientific">Tigriopus californicus</name>
    <name type="common">Marine copepod</name>
    <dbReference type="NCBI Taxonomy" id="6832"/>
    <lineage>
        <taxon>Eukaryota</taxon>
        <taxon>Metazoa</taxon>
        <taxon>Ecdysozoa</taxon>
        <taxon>Arthropoda</taxon>
        <taxon>Crustacea</taxon>
        <taxon>Multicrustacea</taxon>
        <taxon>Hexanauplia</taxon>
        <taxon>Copepoda</taxon>
        <taxon>Harpacticoida</taxon>
        <taxon>Harpacticidae</taxon>
        <taxon>Tigriopus</taxon>
    </lineage>
</organism>
<sequence>MEFQAVLNHCEVVNGIKYTIPQTEEEYLQCYHFYSKYFLPREPMNVALGGQGYFHNSEIKKRFMRLVSQNASVMATDVATGQLVGTRIAGVKEKENNGLTEPSLKMLQSKNSEKLAIILFTFAKYIKDWDHFHDFQNLDRVYYMYSLTTHPNWGGRGLAQQLLAQSLKVAKKVVAMELRLWPQMMRQSTFFRKMGMTVLSEVPWSEIESGWQKAICQCEIKSSNQFLSQI</sequence>
<dbReference type="PANTHER" id="PTHR20905">
    <property type="entry name" value="N-ACETYLTRANSFERASE-RELATED"/>
    <property type="match status" value="1"/>
</dbReference>
<evidence type="ECO:0000313" key="1">
    <source>
        <dbReference type="EMBL" id="TRY76692.1"/>
    </source>
</evidence>
<comment type="caution">
    <text evidence="1">The sequence shown here is derived from an EMBL/GenBank/DDBJ whole genome shotgun (WGS) entry which is preliminary data.</text>
</comment>
<dbReference type="PANTHER" id="PTHR20905:SF1">
    <property type="entry name" value="AT07410P-RELATED"/>
    <property type="match status" value="1"/>
</dbReference>
<dbReference type="EMBL" id="VCGU01000004">
    <property type="protein sequence ID" value="TRY76692.1"/>
    <property type="molecule type" value="Genomic_DNA"/>
</dbReference>
<dbReference type="OrthoDB" id="2115692at2759"/>
<protein>
    <recommendedName>
        <fullName evidence="3">N-acetyltransferase domain-containing protein</fullName>
    </recommendedName>
</protein>
<dbReference type="GO" id="GO:0008080">
    <property type="term" value="F:N-acetyltransferase activity"/>
    <property type="evidence" value="ECO:0007669"/>
    <property type="project" value="TreeGrafter"/>
</dbReference>
<accession>A0A553PG91</accession>
<evidence type="ECO:0000313" key="2">
    <source>
        <dbReference type="Proteomes" id="UP000318571"/>
    </source>
</evidence>
<name>A0A553PG91_TIGCA</name>